<organism evidence="7 8">
    <name type="scientific">Thamnocephalis sphaerospora</name>
    <dbReference type="NCBI Taxonomy" id="78915"/>
    <lineage>
        <taxon>Eukaryota</taxon>
        <taxon>Fungi</taxon>
        <taxon>Fungi incertae sedis</taxon>
        <taxon>Zoopagomycota</taxon>
        <taxon>Zoopagomycotina</taxon>
        <taxon>Zoopagomycetes</taxon>
        <taxon>Zoopagales</taxon>
        <taxon>Sigmoideomycetaceae</taxon>
        <taxon>Thamnocephalis</taxon>
    </lineage>
</organism>
<keyword evidence="4" id="KW-0106">Calcium</keyword>
<dbReference type="SUPFAM" id="SSF47473">
    <property type="entry name" value="EF-hand"/>
    <property type="match status" value="1"/>
</dbReference>
<evidence type="ECO:0000256" key="5">
    <source>
        <dbReference type="ARBA" id="ARBA00023136"/>
    </source>
</evidence>
<feature type="domain" description="EF-hand" evidence="6">
    <location>
        <begin position="27"/>
        <end position="62"/>
    </location>
</feature>
<evidence type="ECO:0000256" key="2">
    <source>
        <dbReference type="ARBA" id="ARBA00022723"/>
    </source>
</evidence>
<name>A0A4P9XQA2_9FUNG</name>
<evidence type="ECO:0000256" key="4">
    <source>
        <dbReference type="ARBA" id="ARBA00022837"/>
    </source>
</evidence>
<dbReference type="PROSITE" id="PS50222">
    <property type="entry name" value="EF_HAND_2"/>
    <property type="match status" value="1"/>
</dbReference>
<evidence type="ECO:0000256" key="1">
    <source>
        <dbReference type="ARBA" id="ARBA00004370"/>
    </source>
</evidence>
<gene>
    <name evidence="7" type="ORF">THASP1DRAFT_16140</name>
</gene>
<dbReference type="OrthoDB" id="26525at2759"/>
<evidence type="ECO:0000256" key="3">
    <source>
        <dbReference type="ARBA" id="ARBA00022737"/>
    </source>
</evidence>
<reference evidence="8" key="1">
    <citation type="journal article" date="2018" name="Nat. Microbiol.">
        <title>Leveraging single-cell genomics to expand the fungal tree of life.</title>
        <authorList>
            <person name="Ahrendt S.R."/>
            <person name="Quandt C.A."/>
            <person name="Ciobanu D."/>
            <person name="Clum A."/>
            <person name="Salamov A."/>
            <person name="Andreopoulos B."/>
            <person name="Cheng J.F."/>
            <person name="Woyke T."/>
            <person name="Pelin A."/>
            <person name="Henrissat B."/>
            <person name="Reynolds N.K."/>
            <person name="Benny G.L."/>
            <person name="Smith M.E."/>
            <person name="James T.Y."/>
            <person name="Grigoriev I.V."/>
        </authorList>
    </citation>
    <scope>NUCLEOTIDE SEQUENCE [LARGE SCALE GENOMIC DNA]</scope>
    <source>
        <strain evidence="8">RSA 1356</strain>
    </source>
</reference>
<proteinExistence type="predicted"/>
<sequence length="134" mass="14809">MSKSQTSTQAASALPLYDFDDDYFTPACEAALKEIFHRFDKDGDGALSDAELAAFATATNGEPFDEATLEEIRDNFDVTEAGALTLRGFIELYTLQTTSEPEETWNDLRKHGYNDQLELVSAKEKPQDKSSADA</sequence>
<comment type="subcellular location">
    <subcellularLocation>
        <location evidence="1">Membrane</location>
    </subcellularLocation>
</comment>
<evidence type="ECO:0000313" key="7">
    <source>
        <dbReference type="EMBL" id="RKP08082.1"/>
    </source>
</evidence>
<dbReference type="STRING" id="78915.A0A4P9XQA2"/>
<keyword evidence="8" id="KW-1185">Reference proteome</keyword>
<dbReference type="InterPro" id="IPR011992">
    <property type="entry name" value="EF-hand-dom_pair"/>
</dbReference>
<dbReference type="SMART" id="SM00054">
    <property type="entry name" value="EFh"/>
    <property type="match status" value="1"/>
</dbReference>
<evidence type="ECO:0000313" key="8">
    <source>
        <dbReference type="Proteomes" id="UP000271241"/>
    </source>
</evidence>
<dbReference type="EMBL" id="KZ992640">
    <property type="protein sequence ID" value="RKP08082.1"/>
    <property type="molecule type" value="Genomic_DNA"/>
</dbReference>
<keyword evidence="5" id="KW-0472">Membrane</keyword>
<dbReference type="Pfam" id="PF13499">
    <property type="entry name" value="EF-hand_7"/>
    <property type="match status" value="1"/>
</dbReference>
<dbReference type="Proteomes" id="UP000271241">
    <property type="component" value="Unassembled WGS sequence"/>
</dbReference>
<dbReference type="InterPro" id="IPR002048">
    <property type="entry name" value="EF_hand_dom"/>
</dbReference>
<keyword evidence="3" id="KW-0677">Repeat</keyword>
<dbReference type="GO" id="GO:1903569">
    <property type="term" value="P:positive regulation of protein localization to ciliary membrane"/>
    <property type="evidence" value="ECO:0007669"/>
    <property type="project" value="TreeGrafter"/>
</dbReference>
<accession>A0A4P9XQA2</accession>
<dbReference type="PANTHER" id="PTHR46819:SF1">
    <property type="entry name" value="EF-HAND CALCIUM-BINDING DOMAIN-CONTAINING PROTEIN 7"/>
    <property type="match status" value="1"/>
</dbReference>
<dbReference type="PROSITE" id="PS00018">
    <property type="entry name" value="EF_HAND_1"/>
    <property type="match status" value="1"/>
</dbReference>
<dbReference type="PANTHER" id="PTHR46819">
    <property type="entry name" value="EF-HAND CALCIUM-BINDING DOMAIN-CONTAINING PROTEIN 7"/>
    <property type="match status" value="1"/>
</dbReference>
<dbReference type="GO" id="GO:0005509">
    <property type="term" value="F:calcium ion binding"/>
    <property type="evidence" value="ECO:0007669"/>
    <property type="project" value="InterPro"/>
</dbReference>
<keyword evidence="2" id="KW-0479">Metal-binding</keyword>
<evidence type="ECO:0000259" key="6">
    <source>
        <dbReference type="PROSITE" id="PS50222"/>
    </source>
</evidence>
<dbReference type="GO" id="GO:0060170">
    <property type="term" value="C:ciliary membrane"/>
    <property type="evidence" value="ECO:0007669"/>
    <property type="project" value="TreeGrafter"/>
</dbReference>
<protein>
    <recommendedName>
        <fullName evidence="6">EF-hand domain-containing protein</fullName>
    </recommendedName>
</protein>
<dbReference type="InterPro" id="IPR052266">
    <property type="entry name" value="Miro-EF-hand_domain"/>
</dbReference>
<dbReference type="GO" id="GO:0098797">
    <property type="term" value="C:plasma membrane protein complex"/>
    <property type="evidence" value="ECO:0007669"/>
    <property type="project" value="TreeGrafter"/>
</dbReference>
<dbReference type="Gene3D" id="1.10.238.10">
    <property type="entry name" value="EF-hand"/>
    <property type="match status" value="1"/>
</dbReference>
<dbReference type="AlphaFoldDB" id="A0A4P9XQA2"/>
<dbReference type="InterPro" id="IPR018247">
    <property type="entry name" value="EF_Hand_1_Ca_BS"/>
</dbReference>